<evidence type="ECO:0000313" key="2">
    <source>
        <dbReference type="EMBL" id="KAG8053238.1"/>
    </source>
</evidence>
<comment type="caution">
    <text evidence="2">The sequence shown here is derived from an EMBL/GenBank/DDBJ whole genome shotgun (WGS) entry which is preliminary data.</text>
</comment>
<accession>A0A8J5VMC6</accession>
<evidence type="ECO:0000313" key="3">
    <source>
        <dbReference type="Proteomes" id="UP000729402"/>
    </source>
</evidence>
<reference evidence="2" key="1">
    <citation type="journal article" date="2021" name="bioRxiv">
        <title>Whole Genome Assembly and Annotation of Northern Wild Rice, Zizania palustris L., Supports a Whole Genome Duplication in the Zizania Genus.</title>
        <authorList>
            <person name="Haas M."/>
            <person name="Kono T."/>
            <person name="Macchietto M."/>
            <person name="Millas R."/>
            <person name="McGilp L."/>
            <person name="Shao M."/>
            <person name="Duquette J."/>
            <person name="Hirsch C.N."/>
            <person name="Kimball J."/>
        </authorList>
    </citation>
    <scope>NUCLEOTIDE SEQUENCE</scope>
    <source>
        <tissue evidence="2">Fresh leaf tissue</tissue>
    </source>
</reference>
<proteinExistence type="predicted"/>
<dbReference type="EMBL" id="JAAALK010000288">
    <property type="protein sequence ID" value="KAG8053238.1"/>
    <property type="molecule type" value="Genomic_DNA"/>
</dbReference>
<reference evidence="2" key="2">
    <citation type="submission" date="2021-02" db="EMBL/GenBank/DDBJ databases">
        <authorList>
            <person name="Kimball J.A."/>
            <person name="Haas M.W."/>
            <person name="Macchietto M."/>
            <person name="Kono T."/>
            <person name="Duquette J."/>
            <person name="Shao M."/>
        </authorList>
    </citation>
    <scope>NUCLEOTIDE SEQUENCE</scope>
    <source>
        <tissue evidence="2">Fresh leaf tissue</tissue>
    </source>
</reference>
<feature type="compositionally biased region" description="Basic and acidic residues" evidence="1">
    <location>
        <begin position="1"/>
        <end position="33"/>
    </location>
</feature>
<feature type="region of interest" description="Disordered" evidence="1">
    <location>
        <begin position="1"/>
        <end position="41"/>
    </location>
</feature>
<organism evidence="2 3">
    <name type="scientific">Zizania palustris</name>
    <name type="common">Northern wild rice</name>
    <dbReference type="NCBI Taxonomy" id="103762"/>
    <lineage>
        <taxon>Eukaryota</taxon>
        <taxon>Viridiplantae</taxon>
        <taxon>Streptophyta</taxon>
        <taxon>Embryophyta</taxon>
        <taxon>Tracheophyta</taxon>
        <taxon>Spermatophyta</taxon>
        <taxon>Magnoliopsida</taxon>
        <taxon>Liliopsida</taxon>
        <taxon>Poales</taxon>
        <taxon>Poaceae</taxon>
        <taxon>BOP clade</taxon>
        <taxon>Oryzoideae</taxon>
        <taxon>Oryzeae</taxon>
        <taxon>Zizaniinae</taxon>
        <taxon>Zizania</taxon>
    </lineage>
</organism>
<protein>
    <submittedName>
        <fullName evidence="2">Uncharacterized protein</fullName>
    </submittedName>
</protein>
<dbReference type="Proteomes" id="UP000729402">
    <property type="component" value="Unassembled WGS sequence"/>
</dbReference>
<sequence>MAHEMQSREGRGSVHVETEAHVGHRGYGHERSAVWHSSGKRVTVGHARTKAALGSRGGRWMCRDQGCTEEPRWWAGHRVARRQRARGAVQVEAEFYF</sequence>
<gene>
    <name evidence="2" type="ORF">GUJ93_ZPchr0001g31783</name>
</gene>
<keyword evidence="3" id="KW-1185">Reference proteome</keyword>
<name>A0A8J5VMC6_ZIZPA</name>
<evidence type="ECO:0000256" key="1">
    <source>
        <dbReference type="SAM" id="MobiDB-lite"/>
    </source>
</evidence>
<dbReference type="AlphaFoldDB" id="A0A8J5VMC6"/>